<comment type="caution">
    <text evidence="2">The sequence shown here is derived from an EMBL/GenBank/DDBJ whole genome shotgun (WGS) entry which is preliminary data.</text>
</comment>
<evidence type="ECO:0000313" key="2">
    <source>
        <dbReference type="EMBL" id="KAK9881870.1"/>
    </source>
</evidence>
<accession>A0AAW1UPH6</accession>
<organism evidence="2 3">
    <name type="scientific">Henosepilachna vigintioctopunctata</name>
    <dbReference type="NCBI Taxonomy" id="420089"/>
    <lineage>
        <taxon>Eukaryota</taxon>
        <taxon>Metazoa</taxon>
        <taxon>Ecdysozoa</taxon>
        <taxon>Arthropoda</taxon>
        <taxon>Hexapoda</taxon>
        <taxon>Insecta</taxon>
        <taxon>Pterygota</taxon>
        <taxon>Neoptera</taxon>
        <taxon>Endopterygota</taxon>
        <taxon>Coleoptera</taxon>
        <taxon>Polyphaga</taxon>
        <taxon>Cucujiformia</taxon>
        <taxon>Coccinelloidea</taxon>
        <taxon>Coccinellidae</taxon>
        <taxon>Epilachninae</taxon>
        <taxon>Epilachnini</taxon>
        <taxon>Henosepilachna</taxon>
    </lineage>
</organism>
<sequence>MEESRPSSEKLEIEDEKSGDYGKQNGKRCQRKFPSEETKVTTILPCLGTSGGIVQRSGDSLESLLDDCLENGKLMNQGEMECAPKPNKPRFKNDISSNQNHENTNVTADSSLSVSNIEAKISSKDAFLCNLPNAPPFILKMNKTSFGTELTSEKEEASKKDCKETCAVKNDISSIMDSLDLDRASHTSSTLYPTNKGYSEMSEHNLFIDNTCPTISNREFRTFLGKSISFIKNSKDILQEPSRGCFMSSPTVCLTGLSGFSISPFTMDEKDSRKRCQSIAYRPSTDILSNETSHQHQSKIPRMLHPGKYKVHTKMKNVQLTSGSKGYGKSQACSSRGCRDHCGAENNDVPITTIHNVANTCTSKTKTCAAANARSEKRGVLLKTGLHRCSLRNPQWEIV</sequence>
<reference evidence="2 3" key="1">
    <citation type="submission" date="2023-03" db="EMBL/GenBank/DDBJ databases">
        <title>Genome insight into feeding habits of ladybird beetles.</title>
        <authorList>
            <person name="Li H.-S."/>
            <person name="Huang Y.-H."/>
            <person name="Pang H."/>
        </authorList>
    </citation>
    <scope>NUCLEOTIDE SEQUENCE [LARGE SCALE GENOMIC DNA]</scope>
    <source>
        <strain evidence="2">SYSU_2023b</strain>
        <tissue evidence="2">Whole body</tissue>
    </source>
</reference>
<protein>
    <submittedName>
        <fullName evidence="2">Uncharacterized protein</fullName>
    </submittedName>
</protein>
<keyword evidence="3" id="KW-1185">Reference proteome</keyword>
<evidence type="ECO:0000256" key="1">
    <source>
        <dbReference type="SAM" id="MobiDB-lite"/>
    </source>
</evidence>
<gene>
    <name evidence="2" type="ORF">WA026_018069</name>
</gene>
<name>A0AAW1UPH6_9CUCU</name>
<evidence type="ECO:0000313" key="3">
    <source>
        <dbReference type="Proteomes" id="UP001431783"/>
    </source>
</evidence>
<dbReference type="AlphaFoldDB" id="A0AAW1UPH6"/>
<feature type="region of interest" description="Disordered" evidence="1">
    <location>
        <begin position="1"/>
        <end position="34"/>
    </location>
</feature>
<dbReference type="Proteomes" id="UP001431783">
    <property type="component" value="Unassembled WGS sequence"/>
</dbReference>
<dbReference type="EMBL" id="JARQZJ010000071">
    <property type="protein sequence ID" value="KAK9881870.1"/>
    <property type="molecule type" value="Genomic_DNA"/>
</dbReference>
<proteinExistence type="predicted"/>
<feature type="compositionally biased region" description="Basic and acidic residues" evidence="1">
    <location>
        <begin position="1"/>
        <end position="20"/>
    </location>
</feature>